<name>A0ABQ6IHR7_9MICO</name>
<reference evidence="5" key="1">
    <citation type="journal article" date="2019" name="Int. J. Syst. Evol. Microbiol.">
        <title>The Global Catalogue of Microorganisms (GCM) 10K type strain sequencing project: providing services to taxonomists for standard genome sequencing and annotation.</title>
        <authorList>
            <consortium name="The Broad Institute Genomics Platform"/>
            <consortium name="The Broad Institute Genome Sequencing Center for Infectious Disease"/>
            <person name="Wu L."/>
            <person name="Ma J."/>
        </authorList>
    </citation>
    <scope>NUCLEOTIDE SEQUENCE [LARGE SCALE GENOMIC DNA]</scope>
    <source>
        <strain evidence="5">NBRC 112299</strain>
    </source>
</reference>
<proteinExistence type="predicted"/>
<evidence type="ECO:0000313" key="4">
    <source>
        <dbReference type="EMBL" id="GMA36855.1"/>
    </source>
</evidence>
<comment type="caution">
    <text evidence="4">The sequence shown here is derived from an EMBL/GenBank/DDBJ whole genome shotgun (WGS) entry which is preliminary data.</text>
</comment>
<dbReference type="Pfam" id="PF00440">
    <property type="entry name" value="TetR_N"/>
    <property type="match status" value="1"/>
</dbReference>
<dbReference type="Proteomes" id="UP001157125">
    <property type="component" value="Unassembled WGS sequence"/>
</dbReference>
<evidence type="ECO:0000256" key="1">
    <source>
        <dbReference type="ARBA" id="ARBA00023125"/>
    </source>
</evidence>
<keyword evidence="5" id="KW-1185">Reference proteome</keyword>
<evidence type="ECO:0000256" key="2">
    <source>
        <dbReference type="PROSITE-ProRule" id="PRU00335"/>
    </source>
</evidence>
<organism evidence="4 5">
    <name type="scientific">Demequina litorisediminis</name>
    <dbReference type="NCBI Taxonomy" id="1849022"/>
    <lineage>
        <taxon>Bacteria</taxon>
        <taxon>Bacillati</taxon>
        <taxon>Actinomycetota</taxon>
        <taxon>Actinomycetes</taxon>
        <taxon>Micrococcales</taxon>
        <taxon>Demequinaceae</taxon>
        <taxon>Demequina</taxon>
    </lineage>
</organism>
<feature type="DNA-binding region" description="H-T-H motif" evidence="2">
    <location>
        <begin position="31"/>
        <end position="50"/>
    </location>
</feature>
<dbReference type="SUPFAM" id="SSF46689">
    <property type="entry name" value="Homeodomain-like"/>
    <property type="match status" value="1"/>
</dbReference>
<evidence type="ECO:0000259" key="3">
    <source>
        <dbReference type="PROSITE" id="PS50977"/>
    </source>
</evidence>
<accession>A0ABQ6IHR7</accession>
<gene>
    <name evidence="4" type="ORF">GCM10025876_30590</name>
</gene>
<feature type="domain" description="HTH tetR-type" evidence="3">
    <location>
        <begin position="8"/>
        <end position="61"/>
    </location>
</feature>
<dbReference type="PROSITE" id="PS50977">
    <property type="entry name" value="HTH_TETR_2"/>
    <property type="match status" value="1"/>
</dbReference>
<sequence>MPRIVDHAARRATVHEALWRVIGRVGLENASTREIAREAGLSLGALNHYFANKDEPAHLRS</sequence>
<dbReference type="Gene3D" id="1.10.357.10">
    <property type="entry name" value="Tetracycline Repressor, domain 2"/>
    <property type="match status" value="1"/>
</dbReference>
<protein>
    <recommendedName>
        <fullName evidence="3">HTH tetR-type domain-containing protein</fullName>
    </recommendedName>
</protein>
<dbReference type="InterPro" id="IPR009057">
    <property type="entry name" value="Homeodomain-like_sf"/>
</dbReference>
<evidence type="ECO:0000313" key="5">
    <source>
        <dbReference type="Proteomes" id="UP001157125"/>
    </source>
</evidence>
<dbReference type="RefSeq" id="WP_284328804.1">
    <property type="nucleotide sequence ID" value="NZ_BSUN01000001.1"/>
</dbReference>
<dbReference type="EMBL" id="BSUN01000001">
    <property type="protein sequence ID" value="GMA36855.1"/>
    <property type="molecule type" value="Genomic_DNA"/>
</dbReference>
<keyword evidence="1 2" id="KW-0238">DNA-binding</keyword>
<dbReference type="InterPro" id="IPR001647">
    <property type="entry name" value="HTH_TetR"/>
</dbReference>